<evidence type="ECO:0000313" key="5">
    <source>
        <dbReference type="Proteomes" id="UP000298138"/>
    </source>
</evidence>
<proteinExistence type="predicted"/>
<dbReference type="PROSITE" id="PS51455">
    <property type="entry name" value="PIPK"/>
    <property type="match status" value="1"/>
</dbReference>
<dbReference type="SUPFAM" id="SSF56104">
    <property type="entry name" value="SAICAR synthase-like"/>
    <property type="match status" value="1"/>
</dbReference>
<gene>
    <name evidence="4" type="ORF">EX30DRAFT_340992</name>
</gene>
<dbReference type="GO" id="GO:0005524">
    <property type="term" value="F:ATP binding"/>
    <property type="evidence" value="ECO:0007669"/>
    <property type="project" value="UniProtKB-UniRule"/>
</dbReference>
<dbReference type="InParanoid" id="A0A4V3SIR0"/>
<dbReference type="InterPro" id="IPR002498">
    <property type="entry name" value="PInositol-4-P-4/5-kinase_core"/>
</dbReference>
<dbReference type="GO" id="GO:0005886">
    <property type="term" value="C:plasma membrane"/>
    <property type="evidence" value="ECO:0007669"/>
    <property type="project" value="TreeGrafter"/>
</dbReference>
<dbReference type="InterPro" id="IPR027484">
    <property type="entry name" value="PInositol-4-P-5-kinase_N"/>
</dbReference>
<evidence type="ECO:0000256" key="2">
    <source>
        <dbReference type="SAM" id="MobiDB-lite"/>
    </source>
</evidence>
<organism evidence="4 5">
    <name type="scientific">Ascodesmis nigricans</name>
    <dbReference type="NCBI Taxonomy" id="341454"/>
    <lineage>
        <taxon>Eukaryota</taxon>
        <taxon>Fungi</taxon>
        <taxon>Dikarya</taxon>
        <taxon>Ascomycota</taxon>
        <taxon>Pezizomycotina</taxon>
        <taxon>Pezizomycetes</taxon>
        <taxon>Pezizales</taxon>
        <taxon>Ascodesmidaceae</taxon>
        <taxon>Ascodesmis</taxon>
    </lineage>
</organism>
<keyword evidence="1" id="KW-0067">ATP-binding</keyword>
<dbReference type="EMBL" id="ML220121">
    <property type="protein sequence ID" value="TGZ81015.1"/>
    <property type="molecule type" value="Genomic_DNA"/>
</dbReference>
<keyword evidence="1" id="KW-0808">Transferase</keyword>
<protein>
    <submittedName>
        <fullName evidence="4">SAICAR synthase-like protein</fullName>
    </submittedName>
</protein>
<feature type="region of interest" description="Disordered" evidence="2">
    <location>
        <begin position="1"/>
        <end position="20"/>
    </location>
</feature>
<dbReference type="InterPro" id="IPR023610">
    <property type="entry name" value="PInositol-4/5-P-5/4-kinase"/>
</dbReference>
<dbReference type="STRING" id="341454.A0A4V3SIR0"/>
<sequence length="408" mass="47262">MHSRDDEHDHPDPVEQPQHYDWGELDTNKCLTARVFLPFFSTQYKTNVTMRCLLRCLSTSLPIDDDFTSTEITPLHLDSPLWKSPPIRKTWDATTFLSLYHAHFHRAAPLLFHHLRQHIYHLPESAYQSQFTQPLNPISNLGLSGSLFFLTQDKSIIIKSLNRSFEYTFLHTAMLDALGHYFLTHESATLIARITDVLYTFDHRFGAWLGISPSHYIVMENILTGLDESEEGRCRKWDLKPQNFFEPTRDLVPDDLKTEQAKSGLADALDEPIVLTKRDRDDLIAILERDLEFLEQMGTIDYSLLLGRYPVEMFKGEGGTLEWGGDAAAADTSGKGRWEERFVKGVRSGDGKWVYRMTVLDWLWNVERLRPKVMKTAGKLLPEQTVTTEPGRYRREFMKMMDEYIKVV</sequence>
<dbReference type="InterPro" id="IPR027483">
    <property type="entry name" value="PInositol-4-P-4/5-kinase_C_sf"/>
</dbReference>
<reference evidence="4 5" key="1">
    <citation type="submission" date="2019-04" db="EMBL/GenBank/DDBJ databases">
        <title>Comparative genomics and transcriptomics to analyze fruiting body development in filamentous ascomycetes.</title>
        <authorList>
            <consortium name="DOE Joint Genome Institute"/>
            <person name="Lutkenhaus R."/>
            <person name="Traeger S."/>
            <person name="Breuer J."/>
            <person name="Kuo A."/>
            <person name="Lipzen A."/>
            <person name="Pangilinan J."/>
            <person name="Dilworth D."/>
            <person name="Sandor L."/>
            <person name="Poggeler S."/>
            <person name="Barry K."/>
            <person name="Grigoriev I.V."/>
            <person name="Nowrousian M."/>
        </authorList>
    </citation>
    <scope>NUCLEOTIDE SEQUENCE [LARGE SCALE GENOMIC DNA]</scope>
    <source>
        <strain evidence="4 5">CBS 389.68</strain>
    </source>
</reference>
<accession>A0A4V3SIR0</accession>
<dbReference type="GO" id="GO:0016308">
    <property type="term" value="F:1-phosphatidylinositol-4-phosphate 5-kinase activity"/>
    <property type="evidence" value="ECO:0007669"/>
    <property type="project" value="TreeGrafter"/>
</dbReference>
<dbReference type="AlphaFoldDB" id="A0A4V3SIR0"/>
<feature type="compositionally biased region" description="Basic and acidic residues" evidence="2">
    <location>
        <begin position="1"/>
        <end position="13"/>
    </location>
</feature>
<keyword evidence="1" id="KW-0418">Kinase</keyword>
<dbReference type="Pfam" id="PF01504">
    <property type="entry name" value="PIP5K"/>
    <property type="match status" value="1"/>
</dbReference>
<feature type="domain" description="PIPK" evidence="3">
    <location>
        <begin position="42"/>
        <end position="405"/>
    </location>
</feature>
<dbReference type="PANTHER" id="PTHR23086">
    <property type="entry name" value="PHOSPHATIDYLINOSITOL-4-PHOSPHATE 5-KINASE"/>
    <property type="match status" value="1"/>
</dbReference>
<keyword evidence="1" id="KW-0547">Nucleotide-binding</keyword>
<dbReference type="PANTHER" id="PTHR23086:SF126">
    <property type="entry name" value="PIPK DOMAIN-CONTAINING PROTEIN"/>
    <property type="match status" value="1"/>
</dbReference>
<keyword evidence="5" id="KW-1185">Reference proteome</keyword>
<dbReference type="OrthoDB" id="70770at2759"/>
<name>A0A4V3SIR0_9PEZI</name>
<dbReference type="Proteomes" id="UP000298138">
    <property type="component" value="Unassembled WGS sequence"/>
</dbReference>
<dbReference type="Gene3D" id="3.30.800.10">
    <property type="entry name" value="Phosphatidylinositol Phosphate Kinase II Beta"/>
    <property type="match status" value="1"/>
</dbReference>
<dbReference type="GO" id="GO:0046854">
    <property type="term" value="P:phosphatidylinositol phosphate biosynthetic process"/>
    <property type="evidence" value="ECO:0007669"/>
    <property type="project" value="TreeGrafter"/>
</dbReference>
<evidence type="ECO:0000256" key="1">
    <source>
        <dbReference type="PROSITE-ProRule" id="PRU00781"/>
    </source>
</evidence>
<dbReference type="Gene3D" id="3.30.810.10">
    <property type="entry name" value="2-Layer Sandwich"/>
    <property type="match status" value="1"/>
</dbReference>
<dbReference type="SMART" id="SM00330">
    <property type="entry name" value="PIPKc"/>
    <property type="match status" value="1"/>
</dbReference>
<evidence type="ECO:0000259" key="3">
    <source>
        <dbReference type="PROSITE" id="PS51455"/>
    </source>
</evidence>
<evidence type="ECO:0000313" key="4">
    <source>
        <dbReference type="EMBL" id="TGZ81015.1"/>
    </source>
</evidence>